<feature type="region of interest" description="Disordered" evidence="1">
    <location>
        <begin position="1"/>
        <end position="21"/>
    </location>
</feature>
<protein>
    <submittedName>
        <fullName evidence="2">Uncharacterized protein</fullName>
    </submittedName>
</protein>
<name>A0A3G5A0B7_9VIRU</name>
<sequence>MPAESGTIAGSNVPPKKPYDDINDNLDEVIARLSKGMESALELFKTTGIHWLG</sequence>
<accession>A0A3G5A0B7</accession>
<evidence type="ECO:0000313" key="2">
    <source>
        <dbReference type="EMBL" id="AYV80628.1"/>
    </source>
</evidence>
<reference evidence="2" key="1">
    <citation type="submission" date="2018-10" db="EMBL/GenBank/DDBJ databases">
        <title>Hidden diversity of soil giant viruses.</title>
        <authorList>
            <person name="Schulz F."/>
            <person name="Alteio L."/>
            <person name="Goudeau D."/>
            <person name="Ryan E.M."/>
            <person name="Malmstrom R.R."/>
            <person name="Blanchard J."/>
            <person name="Woyke T."/>
        </authorList>
    </citation>
    <scope>NUCLEOTIDE SEQUENCE</scope>
    <source>
        <strain evidence="2">HAV1</strain>
    </source>
</reference>
<evidence type="ECO:0000256" key="1">
    <source>
        <dbReference type="SAM" id="MobiDB-lite"/>
    </source>
</evidence>
<organism evidence="2">
    <name type="scientific">Harvfovirus sp</name>
    <dbReference type="NCBI Taxonomy" id="2487768"/>
    <lineage>
        <taxon>Viruses</taxon>
        <taxon>Varidnaviria</taxon>
        <taxon>Bamfordvirae</taxon>
        <taxon>Nucleocytoviricota</taxon>
        <taxon>Megaviricetes</taxon>
        <taxon>Imitervirales</taxon>
        <taxon>Mimiviridae</taxon>
        <taxon>Klosneuvirinae</taxon>
    </lineage>
</organism>
<gene>
    <name evidence="2" type="ORF">Harvfovirus3_73</name>
</gene>
<proteinExistence type="predicted"/>
<dbReference type="EMBL" id="MK072245">
    <property type="protein sequence ID" value="AYV80628.1"/>
    <property type="molecule type" value="Genomic_DNA"/>
</dbReference>